<dbReference type="InterPro" id="IPR013221">
    <property type="entry name" value="Mur_ligase_cen"/>
</dbReference>
<dbReference type="InterPro" id="IPR035911">
    <property type="entry name" value="MurE/MurF_N"/>
</dbReference>
<keyword evidence="9" id="KW-1185">Reference proteome</keyword>
<comment type="similarity">
    <text evidence="1">Belongs to the MurCDEF family. MurE subfamily.</text>
</comment>
<dbReference type="InterPro" id="IPR036565">
    <property type="entry name" value="Mur-like_cat_sf"/>
</dbReference>
<dbReference type="NCBIfam" id="NF001126">
    <property type="entry name" value="PRK00139.1-4"/>
    <property type="match status" value="2"/>
</dbReference>
<evidence type="ECO:0000259" key="5">
    <source>
        <dbReference type="Pfam" id="PF01225"/>
    </source>
</evidence>
<feature type="domain" description="Mur ligase C-terminal" evidence="6">
    <location>
        <begin position="439"/>
        <end position="568"/>
    </location>
</feature>
<evidence type="ECO:0000256" key="4">
    <source>
        <dbReference type="SAM" id="MobiDB-lite"/>
    </source>
</evidence>
<dbReference type="Gene3D" id="3.90.190.20">
    <property type="entry name" value="Mur ligase, C-terminal domain"/>
    <property type="match status" value="2"/>
</dbReference>
<gene>
    <name evidence="8" type="ORF">M5K25_027305</name>
</gene>
<evidence type="ECO:0000259" key="7">
    <source>
        <dbReference type="Pfam" id="PF08245"/>
    </source>
</evidence>
<protein>
    <recommendedName>
        <fullName evidence="3">UDP-N-acetylmuramoyl-L-alanyl-D-glutamate--2,6-diaminopimelate ligase MurE homolog, chloroplastic</fullName>
    </recommendedName>
</protein>
<name>A0ABD0TZG9_DENTH</name>
<dbReference type="EMBL" id="JANQDX010000019">
    <property type="protein sequence ID" value="KAL0905126.1"/>
    <property type="molecule type" value="Genomic_DNA"/>
</dbReference>
<accession>A0ABD0TZG9</accession>
<evidence type="ECO:0000256" key="1">
    <source>
        <dbReference type="ARBA" id="ARBA00005898"/>
    </source>
</evidence>
<dbReference type="NCBIfam" id="TIGR01085">
    <property type="entry name" value="murE"/>
    <property type="match status" value="2"/>
</dbReference>
<evidence type="ECO:0000313" key="9">
    <source>
        <dbReference type="Proteomes" id="UP001552299"/>
    </source>
</evidence>
<evidence type="ECO:0000313" key="8">
    <source>
        <dbReference type="EMBL" id="KAL0905126.1"/>
    </source>
</evidence>
<dbReference type="SUPFAM" id="SSF53244">
    <property type="entry name" value="MurD-like peptide ligases, peptide-binding domain"/>
    <property type="match status" value="2"/>
</dbReference>
<feature type="domain" description="Mur ligase central" evidence="7">
    <location>
        <begin position="860"/>
        <end position="1065"/>
    </location>
</feature>
<organism evidence="8 9">
    <name type="scientific">Dendrobium thyrsiflorum</name>
    <name type="common">Pinecone-like raceme dendrobium</name>
    <name type="synonym">Orchid</name>
    <dbReference type="NCBI Taxonomy" id="117978"/>
    <lineage>
        <taxon>Eukaryota</taxon>
        <taxon>Viridiplantae</taxon>
        <taxon>Streptophyta</taxon>
        <taxon>Embryophyta</taxon>
        <taxon>Tracheophyta</taxon>
        <taxon>Spermatophyta</taxon>
        <taxon>Magnoliopsida</taxon>
        <taxon>Liliopsida</taxon>
        <taxon>Asparagales</taxon>
        <taxon>Orchidaceae</taxon>
        <taxon>Epidendroideae</taxon>
        <taxon>Malaxideae</taxon>
        <taxon>Dendrobiinae</taxon>
        <taxon>Dendrobium</taxon>
    </lineage>
</organism>
<dbReference type="InterPro" id="IPR000713">
    <property type="entry name" value="Mur_ligase_N"/>
</dbReference>
<dbReference type="HAMAP" id="MF_00208">
    <property type="entry name" value="MurE"/>
    <property type="match status" value="2"/>
</dbReference>
<dbReference type="Gene3D" id="3.40.1190.10">
    <property type="entry name" value="Mur-like, catalytic domain"/>
    <property type="match status" value="2"/>
</dbReference>
<proteinExistence type="inferred from homology"/>
<dbReference type="Pfam" id="PF01225">
    <property type="entry name" value="Mur_ligase"/>
    <property type="match status" value="2"/>
</dbReference>
<feature type="domain" description="Mur ligase C-terminal" evidence="6">
    <location>
        <begin position="1088"/>
        <end position="1233"/>
    </location>
</feature>
<dbReference type="Pfam" id="PF02875">
    <property type="entry name" value="Mur_ligase_C"/>
    <property type="match status" value="2"/>
</dbReference>
<feature type="region of interest" description="Disordered" evidence="4">
    <location>
        <begin position="675"/>
        <end position="699"/>
    </location>
</feature>
<dbReference type="SUPFAM" id="SSF63418">
    <property type="entry name" value="MurE/MurF N-terminal domain"/>
    <property type="match status" value="2"/>
</dbReference>
<dbReference type="Pfam" id="PF08245">
    <property type="entry name" value="Mur_ligase_M"/>
    <property type="match status" value="2"/>
</dbReference>
<dbReference type="PANTHER" id="PTHR23135">
    <property type="entry name" value="MUR LIGASE FAMILY MEMBER"/>
    <property type="match status" value="1"/>
</dbReference>
<dbReference type="Proteomes" id="UP001552299">
    <property type="component" value="Unassembled WGS sequence"/>
</dbReference>
<dbReference type="NCBIfam" id="NF001124">
    <property type="entry name" value="PRK00139.1-2"/>
    <property type="match status" value="1"/>
</dbReference>
<dbReference type="InterPro" id="IPR036615">
    <property type="entry name" value="Mur_ligase_C_dom_sf"/>
</dbReference>
<evidence type="ECO:0000256" key="3">
    <source>
        <dbReference type="ARBA" id="ARBA00072427"/>
    </source>
</evidence>
<reference evidence="8 9" key="1">
    <citation type="journal article" date="2024" name="Plant Biotechnol. J.">
        <title>Dendrobium thyrsiflorum genome and its molecular insights into genes involved in important horticultural traits.</title>
        <authorList>
            <person name="Chen B."/>
            <person name="Wang J.Y."/>
            <person name="Zheng P.J."/>
            <person name="Li K.L."/>
            <person name="Liang Y.M."/>
            <person name="Chen X.F."/>
            <person name="Zhang C."/>
            <person name="Zhao X."/>
            <person name="He X."/>
            <person name="Zhang G.Q."/>
            <person name="Liu Z.J."/>
            <person name="Xu Q."/>
        </authorList>
    </citation>
    <scope>NUCLEOTIDE SEQUENCE [LARGE SCALE GENOMIC DNA]</scope>
    <source>
        <strain evidence="8">GZMU011</strain>
    </source>
</reference>
<comment type="subunit">
    <text evidence="2">Component of the plastid-encoded plastid RNA polymerase (PEP) complex.</text>
</comment>
<feature type="domain" description="Mur ligase N-terminal catalytic" evidence="5">
    <location>
        <begin position="772"/>
        <end position="848"/>
    </location>
</feature>
<feature type="domain" description="Mur ligase central" evidence="7">
    <location>
        <begin position="211"/>
        <end position="416"/>
    </location>
</feature>
<dbReference type="InterPro" id="IPR004101">
    <property type="entry name" value="Mur_ligase_C"/>
</dbReference>
<dbReference type="InterPro" id="IPR005761">
    <property type="entry name" value="UDP-N-AcMur-Glu-dNH2Pim_ligase"/>
</dbReference>
<evidence type="ECO:0000259" key="6">
    <source>
        <dbReference type="Pfam" id="PF02875"/>
    </source>
</evidence>
<evidence type="ECO:0000256" key="2">
    <source>
        <dbReference type="ARBA" id="ARBA00064883"/>
    </source>
</evidence>
<feature type="domain" description="Mur ligase N-terminal catalytic" evidence="5">
    <location>
        <begin position="122"/>
        <end position="173"/>
    </location>
</feature>
<dbReference type="Gene3D" id="3.40.1390.10">
    <property type="entry name" value="MurE/MurF, N-terminal domain"/>
    <property type="match status" value="2"/>
</dbReference>
<sequence>MALSAFSFITSSKILSSTLLPFRRPLPSLCAAGDLREGVSLEKTISLHSHGKHQNDRLGDLRLAIVQKRLEEITLDSKSNQEEDGSSSGHIAKASEFRMALSELLEQSKIIPLGVCGDIGVTITGIENDSRKVSAGDLFVCCIGYKTDGHYFINDAIERGAVAVLACRKIDLDGIFDCGALVIVEDVNSLLPSLAANFYGNPSKRMSVIGVTGTNGKTTTTHLVRAIYEAMGVKTGMLGTVGYHVYGESQLDVPNTTPDALTVQKLMARMELKETQAVVMEASSQGLALGRCDAIDFDVAVFTNLTRDHYDFHVSEEDYKKSKAKLFARMVDPNHHCKIVNIDDPQAKFFVSQGKKGIPVVTYAMENKKADVYPLTFELSLSKTEILIITPKGVLEISTRLIGRHNIYNILAAVAVGVGVDAKLEDIKKGIEGIDGISGRFELIHENQPFGVIVDYAHSPDALSRILDAVRELGARRIITVFGCAGESDRGKRSLMTKIATDRTNIYDDMLSVFGWTLQDYIRHSRNEYCLSLPNGHKLFVHDLRRVAVRAAIAMAGEGDAVVIAGRGHETFQLEGNKKVHIDDREECRAALRDLDRLRQVGFGKFIPIMESMVSFSSNNADGLALTNLMPQHCYWETDFLMAIPFVFLSSFSLPSNSTPLFPCPKPSFSIRRLVPPTSATSDSAGQNKPTASFSSSLLSPFSPSIPNLPNNSKKAIQENPYGMQDLSLFPNEEILEMPSIHEPFLPITLGELLKKSKITPLSIYGDMNTRITGIQDDFRNVVPGDLFVCRVGTKTDGHAYLSEAISKGAVAVLSEREPDKDEILGCPAIVTVESTHSAIPNLAASFYGRPSEKLSVIAVTGTNGKTTTTHLIKSIYEAMGTKTGMLGTIAYYIHGNQQLEAPNTTPDALLMQKLMAEMVANGAKAVVMEASSHGLVLGRCNEIDFNVAVFTNFTRDHLDFHGTTDEYRKSKGKLFDRMLDPEKNRKVVNVDDPNAYYFLSKGNPDVPLVTFGMENKDADVRALDFELSLFRTRILVGTPKGTMEICSKLIGRYNIYNILAAVSVGIAADVPLEAIVRGIEQMDGVPGRCELIDENQGFPVIVDYAHTPDALSRLLDSVRELGSKHVITVFGCGGERDKGKRPLMTQVAAEKSDLVILTSDNPRNEDPMDILDDMLDGVGWTINDYLQVGESDCYPPLPNYHRIFVHENRRVALRAAIAMGKAEDIVVVAGKGHETYQIEGDRKMFFDDREECREAIRIVRKLRQEGIDCSEFPWWLPNSY</sequence>
<feature type="compositionally biased region" description="Polar residues" evidence="4">
    <location>
        <begin position="678"/>
        <end position="692"/>
    </location>
</feature>
<comment type="caution">
    <text evidence="8">The sequence shown here is derived from an EMBL/GenBank/DDBJ whole genome shotgun (WGS) entry which is preliminary data.</text>
</comment>
<dbReference type="PANTHER" id="PTHR23135:SF4">
    <property type="entry name" value="UDP-N-ACETYLMURAMOYL-L-ALANYL-D-GLUTAMATE--2,6-DIAMINOPIMELATE LIGASE MURE HOMOLOG, CHLOROPLASTIC"/>
    <property type="match status" value="1"/>
</dbReference>
<dbReference type="FunFam" id="3.90.190.20:FF:000006">
    <property type="entry name" value="UDP-N-acetylmuramoyl-L-alanyl-D-glutamate--2,6-diaminopimelate ligase"/>
    <property type="match status" value="1"/>
</dbReference>
<dbReference type="SUPFAM" id="SSF53623">
    <property type="entry name" value="MurD-like peptide ligases, catalytic domain"/>
    <property type="match status" value="2"/>
</dbReference>